<dbReference type="AlphaFoldDB" id="A0A9P7JDW2"/>
<dbReference type="Proteomes" id="UP000807769">
    <property type="component" value="Unassembled WGS sequence"/>
</dbReference>
<evidence type="ECO:0000313" key="1">
    <source>
        <dbReference type="EMBL" id="KAG1816888.1"/>
    </source>
</evidence>
<accession>A0A9P7JDW2</accession>
<name>A0A9P7JDW2_9AGAM</name>
<sequence>MTTVPTKKPFGLVTVIASSHLVIKPSQLIPKTPVQAPPVINAGDILILRLCIHTLTQPAEQPMPDLHQAKPALHNLVGQEDQESVTPGVTAVTTPKTQTCGCSKTITAIKAPAPAPAFPAAALDLPMPDLHAMAIAIQDGAARIAILGDLRLKTCKNV</sequence>
<comment type="caution">
    <text evidence="1">The sequence shown here is derived from an EMBL/GenBank/DDBJ whole genome shotgun (WGS) entry which is preliminary data.</text>
</comment>
<reference evidence="1" key="1">
    <citation type="journal article" date="2020" name="New Phytol.">
        <title>Comparative genomics reveals dynamic genome evolution in host specialist ectomycorrhizal fungi.</title>
        <authorList>
            <person name="Lofgren L.A."/>
            <person name="Nguyen N.H."/>
            <person name="Vilgalys R."/>
            <person name="Ruytinx J."/>
            <person name="Liao H.L."/>
            <person name="Branco S."/>
            <person name="Kuo A."/>
            <person name="LaButti K."/>
            <person name="Lipzen A."/>
            <person name="Andreopoulos W."/>
            <person name="Pangilinan J."/>
            <person name="Riley R."/>
            <person name="Hundley H."/>
            <person name="Na H."/>
            <person name="Barry K."/>
            <person name="Grigoriev I.V."/>
            <person name="Stajich J.E."/>
            <person name="Kennedy P.G."/>
        </authorList>
    </citation>
    <scope>NUCLEOTIDE SEQUENCE</scope>
    <source>
        <strain evidence="1">MN1</strain>
    </source>
</reference>
<organism evidence="1 2">
    <name type="scientific">Suillus subaureus</name>
    <dbReference type="NCBI Taxonomy" id="48587"/>
    <lineage>
        <taxon>Eukaryota</taxon>
        <taxon>Fungi</taxon>
        <taxon>Dikarya</taxon>
        <taxon>Basidiomycota</taxon>
        <taxon>Agaricomycotina</taxon>
        <taxon>Agaricomycetes</taxon>
        <taxon>Agaricomycetidae</taxon>
        <taxon>Boletales</taxon>
        <taxon>Suillineae</taxon>
        <taxon>Suillaceae</taxon>
        <taxon>Suillus</taxon>
    </lineage>
</organism>
<keyword evidence="2" id="KW-1185">Reference proteome</keyword>
<dbReference type="EMBL" id="JABBWG010000015">
    <property type="protein sequence ID" value="KAG1816888.1"/>
    <property type="molecule type" value="Genomic_DNA"/>
</dbReference>
<protein>
    <submittedName>
        <fullName evidence="1">Uncharacterized protein</fullName>
    </submittedName>
</protein>
<gene>
    <name evidence="1" type="ORF">BJ212DRAFT_1299601</name>
</gene>
<evidence type="ECO:0000313" key="2">
    <source>
        <dbReference type="Proteomes" id="UP000807769"/>
    </source>
</evidence>
<dbReference type="RefSeq" id="XP_041193448.1">
    <property type="nucleotide sequence ID" value="XM_041332888.1"/>
</dbReference>
<dbReference type="GeneID" id="64626905"/>
<proteinExistence type="predicted"/>